<feature type="transmembrane region" description="Helical" evidence="6">
    <location>
        <begin position="360"/>
        <end position="380"/>
    </location>
</feature>
<feature type="transmembrane region" description="Helical" evidence="6">
    <location>
        <begin position="601"/>
        <end position="622"/>
    </location>
</feature>
<dbReference type="CDD" id="cd06261">
    <property type="entry name" value="TM_PBP2"/>
    <property type="match status" value="1"/>
</dbReference>
<dbReference type="RefSeq" id="WP_307634635.1">
    <property type="nucleotide sequence ID" value="NZ_JAUSQL010000001.1"/>
</dbReference>
<keyword evidence="5 6" id="KW-0472">Membrane</keyword>
<evidence type="ECO:0000313" key="8">
    <source>
        <dbReference type="EMBL" id="MDP9832157.1"/>
    </source>
</evidence>
<organism evidence="8 9">
    <name type="scientific">Trueperella abortisuis</name>
    <dbReference type="NCBI Taxonomy" id="445930"/>
    <lineage>
        <taxon>Bacteria</taxon>
        <taxon>Bacillati</taxon>
        <taxon>Actinomycetota</taxon>
        <taxon>Actinomycetes</taxon>
        <taxon>Actinomycetales</taxon>
        <taxon>Actinomycetaceae</taxon>
        <taxon>Trueperella</taxon>
    </lineage>
</organism>
<keyword evidence="3" id="KW-0732">Signal</keyword>
<protein>
    <submittedName>
        <fullName evidence="8">Iron(III) transport system substrate-binding protein</fullName>
    </submittedName>
</protein>
<keyword evidence="4 6" id="KW-1133">Transmembrane helix</keyword>
<dbReference type="PROSITE" id="PS50928">
    <property type="entry name" value="ABC_TM1"/>
    <property type="match status" value="1"/>
</dbReference>
<evidence type="ECO:0000259" key="7">
    <source>
        <dbReference type="PROSITE" id="PS50928"/>
    </source>
</evidence>
<feature type="transmembrane region" description="Helical" evidence="6">
    <location>
        <begin position="561"/>
        <end position="581"/>
    </location>
</feature>
<dbReference type="Proteomes" id="UP001230145">
    <property type="component" value="Unassembled WGS sequence"/>
</dbReference>
<dbReference type="PANTHER" id="PTHR30006:SF2">
    <property type="entry name" value="ABC TRANSPORTER SUBSTRATE-BINDING PROTEIN"/>
    <property type="match status" value="1"/>
</dbReference>
<dbReference type="SUPFAM" id="SSF53850">
    <property type="entry name" value="Periplasmic binding protein-like II"/>
    <property type="match status" value="1"/>
</dbReference>
<reference evidence="8 9" key="1">
    <citation type="submission" date="2023-07" db="EMBL/GenBank/DDBJ databases">
        <title>Sequencing the genomes of 1000 actinobacteria strains.</title>
        <authorList>
            <person name="Klenk H.-P."/>
        </authorList>
    </citation>
    <scope>NUCLEOTIDE SEQUENCE [LARGE SCALE GENOMIC DNA]</scope>
    <source>
        <strain evidence="8 9">DSM 19515</strain>
    </source>
</reference>
<dbReference type="Gene3D" id="3.40.190.10">
    <property type="entry name" value="Periplasmic binding protein-like II"/>
    <property type="match status" value="2"/>
</dbReference>
<comment type="subcellular location">
    <subcellularLocation>
        <location evidence="1">Membrane</location>
        <topology evidence="1">Multi-pass membrane protein</topology>
    </subcellularLocation>
</comment>
<evidence type="ECO:0000313" key="9">
    <source>
        <dbReference type="Proteomes" id="UP001230145"/>
    </source>
</evidence>
<evidence type="ECO:0000256" key="5">
    <source>
        <dbReference type="ARBA" id="ARBA00023136"/>
    </source>
</evidence>
<feature type="transmembrane region" description="Helical" evidence="6">
    <location>
        <begin position="392"/>
        <end position="411"/>
    </location>
</feature>
<dbReference type="PANTHER" id="PTHR30006">
    <property type="entry name" value="THIAMINE-BINDING PERIPLASMIC PROTEIN-RELATED"/>
    <property type="match status" value="1"/>
</dbReference>
<feature type="transmembrane region" description="Helical" evidence="6">
    <location>
        <begin position="478"/>
        <end position="499"/>
    </location>
</feature>
<evidence type="ECO:0000256" key="1">
    <source>
        <dbReference type="ARBA" id="ARBA00004141"/>
    </source>
</evidence>
<keyword evidence="9" id="KW-1185">Reference proteome</keyword>
<feature type="transmembrane region" description="Helical" evidence="6">
    <location>
        <begin position="423"/>
        <end position="447"/>
    </location>
</feature>
<feature type="transmembrane region" description="Helical" evidence="6">
    <location>
        <begin position="673"/>
        <end position="700"/>
    </location>
</feature>
<feature type="transmembrane region" description="Helical" evidence="6">
    <location>
        <begin position="721"/>
        <end position="745"/>
    </location>
</feature>
<dbReference type="InterPro" id="IPR000515">
    <property type="entry name" value="MetI-like"/>
</dbReference>
<proteinExistence type="predicted"/>
<feature type="transmembrane region" description="Helical" evidence="6">
    <location>
        <begin position="629"/>
        <end position="653"/>
    </location>
</feature>
<dbReference type="EMBL" id="JAUSQL010000001">
    <property type="protein sequence ID" value="MDP9832157.1"/>
    <property type="molecule type" value="Genomic_DNA"/>
</dbReference>
<feature type="transmembrane region" description="Helical" evidence="6">
    <location>
        <begin position="519"/>
        <end position="540"/>
    </location>
</feature>
<feature type="domain" description="ABC transmembrane type-1" evidence="7">
    <location>
        <begin position="356"/>
        <end position="540"/>
    </location>
</feature>
<dbReference type="InterPro" id="IPR035906">
    <property type="entry name" value="MetI-like_sf"/>
</dbReference>
<evidence type="ECO:0000256" key="4">
    <source>
        <dbReference type="ARBA" id="ARBA00022989"/>
    </source>
</evidence>
<sequence>MAVTSVAAMLVFMNSRWLRRHLWLIVVPIIVVGILGVLLAARDPVPDLTVLCSNKAEACEAVAEEFEATRGVDVLVVRMPTSQALARISSRQVRGEFDLWMGGPAEAYTEAARAGLLRPVSVEPANSIPAGWKDPQLRWFGVYGGVLSLCVANDAVAPTSWQDLTNPRYRHAIAMPNPSTSGTAATYLWSQFERLGSLDAARAYYTAVGKNVGTYTNSGTVPAQLVAGGRLPVAVTFDPYCLAEQGAGKPVHPVYLDGVGFEIGSVGVLEGTKRAELAEAFLAYAISDDGQRKSASASLQYPTSATLEGNLRTRLDGFATPIFGEDIARAGRHRAELIALWERVYFGGDQPYVASLPRSVAISLAAGAISAASGMAMALGYRFGRFRRLTTLLALAPFLFPPATWALALTYPPFSLDADGTAIILIANSISMAPIAFAVSALALSAVSDRHLIEARALGVRPGSILARLIAPQVARGFAMATAVVGLLALTDPSLTLIFGGAHQYFASEVLTGMQTSRAGTAAAALLISIGIAALVSLPLSRALTARIGRSDVVSLPYRPTTGVGAMPLALAVPLVALVAIVAAHMESLKPSLTVASTTTILILVVTAALILAGLVVIAVRIRARSLRIVVYVALVLLLSAQTAGGVLVSAPHRGWLEFAGTSLAPPIVGVDSVYQGFFGVALAYLLFALPLAILAMIIIRLRIDPLVTSMHDAGAYRLRIAGELLPVVVPSMTIAVALLTGLVLTRSSPAIFIDLGGRLSLTPLIILDHVSAAEDGQAFTLSILTGLLIVALVAAAGVLWVQVRRKLWKSSSLNV</sequence>
<evidence type="ECO:0000256" key="2">
    <source>
        <dbReference type="ARBA" id="ARBA00022692"/>
    </source>
</evidence>
<evidence type="ECO:0000256" key="6">
    <source>
        <dbReference type="SAM" id="Phobius"/>
    </source>
</evidence>
<evidence type="ECO:0000256" key="3">
    <source>
        <dbReference type="ARBA" id="ARBA00022729"/>
    </source>
</evidence>
<feature type="transmembrane region" description="Helical" evidence="6">
    <location>
        <begin position="779"/>
        <end position="802"/>
    </location>
</feature>
<accession>A0ABT9PI44</accession>
<gene>
    <name evidence="8" type="ORF">J2S45_000836</name>
</gene>
<comment type="caution">
    <text evidence="8">The sequence shown here is derived from an EMBL/GenBank/DDBJ whole genome shotgun (WGS) entry which is preliminary data.</text>
</comment>
<feature type="transmembrane region" description="Helical" evidence="6">
    <location>
        <begin position="21"/>
        <end position="41"/>
    </location>
</feature>
<keyword evidence="2 6" id="KW-0812">Transmembrane</keyword>
<dbReference type="SUPFAM" id="SSF161098">
    <property type="entry name" value="MetI-like"/>
    <property type="match status" value="1"/>
</dbReference>
<name>A0ABT9PI44_9ACTO</name>
<dbReference type="Pfam" id="PF13531">
    <property type="entry name" value="SBP_bac_11"/>
    <property type="match status" value="1"/>
</dbReference>
<dbReference type="Gene3D" id="1.10.3720.10">
    <property type="entry name" value="MetI-like"/>
    <property type="match status" value="1"/>
</dbReference>